<gene>
    <name evidence="2" type="ORF">ISS97_11430</name>
</gene>
<dbReference type="Pfam" id="PF09413">
    <property type="entry name" value="DUF2007"/>
    <property type="match status" value="1"/>
</dbReference>
<dbReference type="Proteomes" id="UP001620408">
    <property type="component" value="Unassembled WGS sequence"/>
</dbReference>
<dbReference type="RefSeq" id="WP_379986558.1">
    <property type="nucleotide sequence ID" value="NZ_JADIKD010000010.1"/>
</dbReference>
<organism evidence="2 3">
    <name type="scientific">Dyella koreensis</name>
    <dbReference type="NCBI Taxonomy" id="311235"/>
    <lineage>
        <taxon>Bacteria</taxon>
        <taxon>Pseudomonadati</taxon>
        <taxon>Pseudomonadota</taxon>
        <taxon>Gammaproteobacteria</taxon>
        <taxon>Lysobacterales</taxon>
        <taxon>Rhodanobacteraceae</taxon>
        <taxon>Dyella</taxon>
    </lineage>
</organism>
<proteinExistence type="predicted"/>
<evidence type="ECO:0000313" key="3">
    <source>
        <dbReference type="Proteomes" id="UP001620408"/>
    </source>
</evidence>
<name>A0ABW8K4Q1_9GAMM</name>
<reference evidence="2 3" key="1">
    <citation type="submission" date="2020-10" db="EMBL/GenBank/DDBJ databases">
        <title>Phylogeny of dyella-like bacteria.</title>
        <authorList>
            <person name="Fu J."/>
        </authorList>
    </citation>
    <scope>NUCLEOTIDE SEQUENCE [LARGE SCALE GENOMIC DNA]</scope>
    <source>
        <strain evidence="2 3">BB4</strain>
    </source>
</reference>
<keyword evidence="3" id="KW-1185">Reference proteome</keyword>
<accession>A0ABW8K4Q1</accession>
<protein>
    <submittedName>
        <fullName evidence="2">DUF2007 domain-containing protein</fullName>
    </submittedName>
</protein>
<dbReference type="InterPro" id="IPR018551">
    <property type="entry name" value="DUF2007"/>
</dbReference>
<evidence type="ECO:0000259" key="1">
    <source>
        <dbReference type="Pfam" id="PF09413"/>
    </source>
</evidence>
<evidence type="ECO:0000313" key="2">
    <source>
        <dbReference type="EMBL" id="MFK2917874.1"/>
    </source>
</evidence>
<dbReference type="SUPFAM" id="SSF54913">
    <property type="entry name" value="GlnB-like"/>
    <property type="match status" value="1"/>
</dbReference>
<dbReference type="EMBL" id="JADIKD010000010">
    <property type="protein sequence ID" value="MFK2917874.1"/>
    <property type="molecule type" value="Genomic_DNA"/>
</dbReference>
<dbReference type="InterPro" id="IPR011322">
    <property type="entry name" value="N-reg_PII-like_a/b"/>
</dbReference>
<sequence>MTVIRTYTTSLAAELAKLALEGADISAMVLGVDVGMEGGGAGVQLLVADEYAEAALAVLDNR</sequence>
<feature type="domain" description="DUF2007" evidence="1">
    <location>
        <begin position="4"/>
        <end position="61"/>
    </location>
</feature>
<comment type="caution">
    <text evidence="2">The sequence shown here is derived from an EMBL/GenBank/DDBJ whole genome shotgun (WGS) entry which is preliminary data.</text>
</comment>